<evidence type="ECO:0000313" key="8">
    <source>
        <dbReference type="WBParaSite" id="Smp_125480.1"/>
    </source>
</evidence>
<organism evidence="7 8">
    <name type="scientific">Schistosoma mansoni</name>
    <name type="common">Blood fluke</name>
    <dbReference type="NCBI Taxonomy" id="6183"/>
    <lineage>
        <taxon>Eukaryota</taxon>
        <taxon>Metazoa</taxon>
        <taxon>Spiralia</taxon>
        <taxon>Lophotrochozoa</taxon>
        <taxon>Platyhelminthes</taxon>
        <taxon>Trematoda</taxon>
        <taxon>Digenea</taxon>
        <taxon>Strigeidida</taxon>
        <taxon>Schistosomatoidea</taxon>
        <taxon>Schistosomatidae</taxon>
        <taxon>Schistosoma</taxon>
    </lineage>
</organism>
<dbReference type="AlphaFoldDB" id="A0A3Q0KKX8"/>
<dbReference type="GO" id="GO:0005634">
    <property type="term" value="C:nucleus"/>
    <property type="evidence" value="ECO:0007669"/>
    <property type="project" value="TreeGrafter"/>
</dbReference>
<dbReference type="GO" id="GO:0003779">
    <property type="term" value="F:actin binding"/>
    <property type="evidence" value="ECO:0007669"/>
    <property type="project" value="TreeGrafter"/>
</dbReference>
<evidence type="ECO:0000259" key="6">
    <source>
        <dbReference type="PROSITE" id="PS50106"/>
    </source>
</evidence>
<feature type="compositionally biased region" description="Pro residues" evidence="5">
    <location>
        <begin position="312"/>
        <end position="325"/>
    </location>
</feature>
<protein>
    <submittedName>
        <fullName evidence="8">PDZ domain-containing protein</fullName>
    </submittedName>
</protein>
<feature type="compositionally biased region" description="Low complexity" evidence="5">
    <location>
        <begin position="326"/>
        <end position="335"/>
    </location>
</feature>
<comment type="subcellular location">
    <subcellularLocation>
        <location evidence="1">Cytoplasm</location>
    </subcellularLocation>
</comment>
<accession>A0A3Q0KKX8</accession>
<dbReference type="Pfam" id="PF00595">
    <property type="entry name" value="PDZ"/>
    <property type="match status" value="1"/>
</dbReference>
<dbReference type="SUPFAM" id="SSF50156">
    <property type="entry name" value="PDZ domain-like"/>
    <property type="match status" value="1"/>
</dbReference>
<dbReference type="InParanoid" id="A0A3Q0KKX8"/>
<sequence length="570" mass="63855">MTYVEKRLILRNGPPWGFRLYEDFMEGLIVAKIRHRSPSEQAGLREGDHVLAINGVDALDMSHAQAVQIIDFASYTLEIIVGRYERHKNTETVYMDNKALLSKQKPQEITTTELQLFWEKEMPLKPARRNWPPPPQPVQEYNIPPQQTPVQSKRPPLKQTHSVSIHVPAQKPVAIPTPPQIQTVHIPPPVRQQSIDPPIIPHDPDVTSVSVKQLMREFDVPPIAPELKKKNYADSSFYSDPTKYYPTIEEQIEMARRVANSLHDPYNLESKGACMFEKQRQRAEKHVKEGPEPQPDPIELASPEELEYMAPPEAPPPPPPPPPSFPGLQPTKKPVIPSPPPMTFAPGQPKTVQEFLEKIKIFPKNLHTDLDPQKCFDIAAALYSSDSRGAKMFAKRHARAIKWDAQNTEDGDEPGNRMNVTVASGPGPTIRSHDQLKMVSKLPQSKTQQQLLMKQQQQQAPVNQSNNNSNNNNNNNGESDAYRKSSISLATNSSVTTPTPLDNLIGPTPKPFIPMSSNNNTPFGQMNNNSNITIGNNNNNGSNTIEANRLNNTSESGWRPVKFRIGQTAN</sequence>
<dbReference type="GO" id="GO:0015629">
    <property type="term" value="C:actin cytoskeleton"/>
    <property type="evidence" value="ECO:0007669"/>
    <property type="project" value="TreeGrafter"/>
</dbReference>
<feature type="compositionally biased region" description="Low complexity" evidence="5">
    <location>
        <begin position="444"/>
        <end position="476"/>
    </location>
</feature>
<dbReference type="PANTHER" id="PTHR24217:SF0">
    <property type="entry name" value="PDZ DOMAIN-CONTAINING PROTEIN"/>
    <property type="match status" value="1"/>
</dbReference>
<feature type="region of interest" description="Disordered" evidence="5">
    <location>
        <begin position="279"/>
        <end position="339"/>
    </location>
</feature>
<dbReference type="WBParaSite" id="Smp_125480.1">
    <property type="protein sequence ID" value="Smp_125480.1"/>
    <property type="gene ID" value="Smp_125480"/>
</dbReference>
<reference evidence="7" key="1">
    <citation type="journal article" date="2012" name="PLoS Negl. Trop. Dis.">
        <title>A systematically improved high quality genome and transcriptome of the human blood fluke Schistosoma mansoni.</title>
        <authorList>
            <person name="Protasio A.V."/>
            <person name="Tsai I.J."/>
            <person name="Babbage A."/>
            <person name="Nichol S."/>
            <person name="Hunt M."/>
            <person name="Aslett M.A."/>
            <person name="De Silva N."/>
            <person name="Velarde G.S."/>
            <person name="Anderson T.J."/>
            <person name="Clark R.C."/>
            <person name="Davidson C."/>
            <person name="Dillon G.P."/>
            <person name="Holroyd N.E."/>
            <person name="LoVerde P.T."/>
            <person name="Lloyd C."/>
            <person name="McQuillan J."/>
            <person name="Oliveira G."/>
            <person name="Otto T.D."/>
            <person name="Parker-Manuel S.J."/>
            <person name="Quail M.A."/>
            <person name="Wilson R.A."/>
            <person name="Zerlotini A."/>
            <person name="Dunne D.W."/>
            <person name="Berriman M."/>
        </authorList>
    </citation>
    <scope>NUCLEOTIDE SEQUENCE [LARGE SCALE GENOMIC DNA]</scope>
    <source>
        <strain evidence="7">Puerto Rican</strain>
    </source>
</reference>
<dbReference type="InterPro" id="IPR051976">
    <property type="entry name" value="Synaptopodin_domain"/>
</dbReference>
<reference evidence="8" key="2">
    <citation type="submission" date="2018-12" db="UniProtKB">
        <authorList>
            <consortium name="WormBaseParasite"/>
        </authorList>
    </citation>
    <scope>IDENTIFICATION</scope>
    <source>
        <strain evidence="8">Puerto Rican</strain>
    </source>
</reference>
<dbReference type="Proteomes" id="UP000008854">
    <property type="component" value="Unassembled WGS sequence"/>
</dbReference>
<dbReference type="InterPro" id="IPR001478">
    <property type="entry name" value="PDZ"/>
</dbReference>
<evidence type="ECO:0000313" key="7">
    <source>
        <dbReference type="Proteomes" id="UP000008854"/>
    </source>
</evidence>
<comment type="similarity">
    <text evidence="4">Belongs to the synaptopodin family.</text>
</comment>
<evidence type="ECO:0000256" key="3">
    <source>
        <dbReference type="ARBA" id="ARBA00022553"/>
    </source>
</evidence>
<dbReference type="InterPro" id="IPR036034">
    <property type="entry name" value="PDZ_sf"/>
</dbReference>
<proteinExistence type="inferred from homology"/>
<feature type="region of interest" description="Disordered" evidence="5">
    <location>
        <begin position="404"/>
        <end position="481"/>
    </location>
</feature>
<name>A0A3Q0KKX8_SCHMA</name>
<evidence type="ECO:0000256" key="2">
    <source>
        <dbReference type="ARBA" id="ARBA00022490"/>
    </source>
</evidence>
<dbReference type="GO" id="GO:0032233">
    <property type="term" value="P:positive regulation of actin filament bundle assembly"/>
    <property type="evidence" value="ECO:0007669"/>
    <property type="project" value="TreeGrafter"/>
</dbReference>
<evidence type="ECO:0000256" key="5">
    <source>
        <dbReference type="SAM" id="MobiDB-lite"/>
    </source>
</evidence>
<dbReference type="PROSITE" id="PS50106">
    <property type="entry name" value="PDZ"/>
    <property type="match status" value="1"/>
</dbReference>
<evidence type="ECO:0000256" key="1">
    <source>
        <dbReference type="ARBA" id="ARBA00004496"/>
    </source>
</evidence>
<keyword evidence="7" id="KW-1185">Reference proteome</keyword>
<feature type="compositionally biased region" description="Basic and acidic residues" evidence="5">
    <location>
        <begin position="279"/>
        <end position="291"/>
    </location>
</feature>
<keyword evidence="2" id="KW-0963">Cytoplasm</keyword>
<dbReference type="SMART" id="SM00228">
    <property type="entry name" value="PDZ"/>
    <property type="match status" value="1"/>
</dbReference>
<feature type="region of interest" description="Disordered" evidence="5">
    <location>
        <begin position="127"/>
        <end position="156"/>
    </location>
</feature>
<dbReference type="PANTHER" id="PTHR24217">
    <property type="entry name" value="PUTATIVE-RELATED"/>
    <property type="match status" value="1"/>
</dbReference>
<feature type="domain" description="PDZ" evidence="6">
    <location>
        <begin position="12"/>
        <end position="85"/>
    </location>
</feature>
<keyword evidence="3" id="KW-0597">Phosphoprotein</keyword>
<evidence type="ECO:0000256" key="4">
    <source>
        <dbReference type="ARBA" id="ARBA00038161"/>
    </source>
</evidence>
<dbReference type="Gene3D" id="2.30.42.10">
    <property type="match status" value="1"/>
</dbReference>
<dbReference type="GO" id="GO:0030018">
    <property type="term" value="C:Z disc"/>
    <property type="evidence" value="ECO:0007669"/>
    <property type="project" value="TreeGrafter"/>
</dbReference>